<keyword evidence="2" id="KW-0812">Transmembrane</keyword>
<evidence type="ECO:0000256" key="1">
    <source>
        <dbReference type="SAM" id="MobiDB-lite"/>
    </source>
</evidence>
<gene>
    <name evidence="4" type="primary">LOC115026485</name>
</gene>
<organism evidence="3 4">
    <name type="scientific">Cottoperca gobio</name>
    <name type="common">Frogmouth</name>
    <name type="synonym">Aphritis gobio</name>
    <dbReference type="NCBI Taxonomy" id="56716"/>
    <lineage>
        <taxon>Eukaryota</taxon>
        <taxon>Metazoa</taxon>
        <taxon>Chordata</taxon>
        <taxon>Craniata</taxon>
        <taxon>Vertebrata</taxon>
        <taxon>Euteleostomi</taxon>
        <taxon>Actinopterygii</taxon>
        <taxon>Neopterygii</taxon>
        <taxon>Teleostei</taxon>
        <taxon>Neoteleostei</taxon>
        <taxon>Acanthomorphata</taxon>
        <taxon>Eupercaria</taxon>
        <taxon>Perciformes</taxon>
        <taxon>Notothenioidei</taxon>
        <taxon>Bovichtidae</taxon>
        <taxon>Cottoperca</taxon>
    </lineage>
</organism>
<dbReference type="GeneID" id="115026485"/>
<accession>A0A6J2RXV9</accession>
<keyword evidence="2" id="KW-0472">Membrane</keyword>
<dbReference type="AlphaFoldDB" id="A0A6J2RXV9"/>
<evidence type="ECO:0000256" key="2">
    <source>
        <dbReference type="SAM" id="Phobius"/>
    </source>
</evidence>
<keyword evidence="3" id="KW-1185">Reference proteome</keyword>
<feature type="region of interest" description="Disordered" evidence="1">
    <location>
        <begin position="206"/>
        <end position="226"/>
    </location>
</feature>
<proteinExistence type="predicted"/>
<dbReference type="RefSeq" id="XP_029315191.1">
    <property type="nucleotide sequence ID" value="XM_029459331.1"/>
</dbReference>
<feature type="transmembrane region" description="Helical" evidence="2">
    <location>
        <begin position="121"/>
        <end position="141"/>
    </location>
</feature>
<dbReference type="Proteomes" id="UP000504630">
    <property type="component" value="Chromosome 21"/>
</dbReference>
<evidence type="ECO:0000313" key="4">
    <source>
        <dbReference type="RefSeq" id="XP_029315191.1"/>
    </source>
</evidence>
<feature type="compositionally biased region" description="Low complexity" evidence="1">
    <location>
        <begin position="212"/>
        <end position="226"/>
    </location>
</feature>
<sequence>MAIGLCLGEVWLDIKAESADCCHCGSALQHTEANIPQAFPLSQCQEDTLLNVHQASPRPNPSLLNVHQASPRPNPSLLSPVGHLCTILELHLVEGVDLAMVLVMGMIIVMTIVLVEVEVEVVVVVAVMVTGITSMGTDTGIMSMGTGTGIMSMGTGIMSMGTGTGIMSMGTGTGIMSTGMGMGLGTGTGMGMATNTSMVTCIANATRKERSPTGPQAAPAAATRTR</sequence>
<feature type="transmembrane region" description="Helical" evidence="2">
    <location>
        <begin position="96"/>
        <end position="115"/>
    </location>
</feature>
<protein>
    <submittedName>
        <fullName evidence="4">GPI-anchored CFEM domain protein A-like</fullName>
    </submittedName>
</protein>
<reference evidence="4" key="1">
    <citation type="submission" date="2025-08" db="UniProtKB">
        <authorList>
            <consortium name="RefSeq"/>
        </authorList>
    </citation>
    <scope>IDENTIFICATION</scope>
</reference>
<evidence type="ECO:0000313" key="3">
    <source>
        <dbReference type="Proteomes" id="UP000504630"/>
    </source>
</evidence>
<dbReference type="InParanoid" id="A0A6J2RXV9"/>
<name>A0A6J2RXV9_COTGO</name>
<dbReference type="KEGG" id="cgob:115026485"/>
<keyword evidence="2" id="KW-1133">Transmembrane helix</keyword>